<evidence type="ECO:0000313" key="1">
    <source>
        <dbReference type="EMBL" id="VDL78573.1"/>
    </source>
</evidence>
<gene>
    <name evidence="1" type="ORF">NBR_LOCUS14979</name>
</gene>
<evidence type="ECO:0000313" key="2">
    <source>
        <dbReference type="Proteomes" id="UP000271162"/>
    </source>
</evidence>
<accession>A0A0N4YE79</accession>
<dbReference type="WBParaSite" id="NBR_0001497801-mRNA-1">
    <property type="protein sequence ID" value="NBR_0001497801-mRNA-1"/>
    <property type="gene ID" value="NBR_0001497801"/>
</dbReference>
<name>A0A0N4YE79_NIPBR</name>
<organism evidence="3">
    <name type="scientific">Nippostrongylus brasiliensis</name>
    <name type="common">Rat hookworm</name>
    <dbReference type="NCBI Taxonomy" id="27835"/>
    <lineage>
        <taxon>Eukaryota</taxon>
        <taxon>Metazoa</taxon>
        <taxon>Ecdysozoa</taxon>
        <taxon>Nematoda</taxon>
        <taxon>Chromadorea</taxon>
        <taxon>Rhabditida</taxon>
        <taxon>Rhabditina</taxon>
        <taxon>Rhabditomorpha</taxon>
        <taxon>Strongyloidea</taxon>
        <taxon>Heligmosomidae</taxon>
        <taxon>Nippostrongylus</taxon>
    </lineage>
</organism>
<dbReference type="Proteomes" id="UP000271162">
    <property type="component" value="Unassembled WGS sequence"/>
</dbReference>
<keyword evidence="2" id="KW-1185">Reference proteome</keyword>
<reference evidence="3" key="1">
    <citation type="submission" date="2017-02" db="UniProtKB">
        <authorList>
            <consortium name="WormBaseParasite"/>
        </authorList>
    </citation>
    <scope>IDENTIFICATION</scope>
</reference>
<proteinExistence type="predicted"/>
<dbReference type="AlphaFoldDB" id="A0A0N4YE79"/>
<evidence type="ECO:0000313" key="3">
    <source>
        <dbReference type="WBParaSite" id="NBR_0001497801-mRNA-1"/>
    </source>
</evidence>
<reference evidence="1 2" key="2">
    <citation type="submission" date="2018-11" db="EMBL/GenBank/DDBJ databases">
        <authorList>
            <consortium name="Pathogen Informatics"/>
        </authorList>
    </citation>
    <scope>NUCLEOTIDE SEQUENCE [LARGE SCALE GENOMIC DNA]</scope>
</reference>
<protein>
    <submittedName>
        <fullName evidence="3">Rx_N domain-containing protein</fullName>
    </submittedName>
</protein>
<sequence>MLREALDGVVQSIERLITSSETTVTFEWYDYLQTPLQLLLAIKELKARSRGNYAEEPEEAEEQINQGVDDDEITDWKSVRVQLEQLCGEFGKQTGKHRYATNGHQFPSQTRRTRPCFCGKKKK</sequence>
<dbReference type="EMBL" id="UYSL01021558">
    <property type="protein sequence ID" value="VDL78573.1"/>
    <property type="molecule type" value="Genomic_DNA"/>
</dbReference>